<evidence type="ECO:0000256" key="1">
    <source>
        <dbReference type="SAM" id="MobiDB-lite"/>
    </source>
</evidence>
<proteinExistence type="predicted"/>
<dbReference type="Pfam" id="PF00144">
    <property type="entry name" value="Beta-lactamase"/>
    <property type="match status" value="1"/>
</dbReference>
<dbReference type="AlphaFoldDB" id="A0AAU8MTH0"/>
<organism evidence="4">
    <name type="scientific">Lysobacter firmicutimachus</name>
    <dbReference type="NCBI Taxonomy" id="1792846"/>
    <lineage>
        <taxon>Bacteria</taxon>
        <taxon>Pseudomonadati</taxon>
        <taxon>Pseudomonadota</taxon>
        <taxon>Gammaproteobacteria</taxon>
        <taxon>Lysobacterales</taxon>
        <taxon>Lysobacteraceae</taxon>
        <taxon>Lysobacter</taxon>
    </lineage>
</organism>
<feature type="region of interest" description="Disordered" evidence="1">
    <location>
        <begin position="358"/>
        <end position="386"/>
    </location>
</feature>
<dbReference type="GO" id="GO:0016787">
    <property type="term" value="F:hydrolase activity"/>
    <property type="evidence" value="ECO:0007669"/>
    <property type="project" value="UniProtKB-KW"/>
</dbReference>
<evidence type="ECO:0000313" key="4">
    <source>
        <dbReference type="EMBL" id="XCO74543.1"/>
    </source>
</evidence>
<name>A0AAU8MTH0_9GAMM</name>
<dbReference type="PANTHER" id="PTHR43283">
    <property type="entry name" value="BETA-LACTAMASE-RELATED"/>
    <property type="match status" value="1"/>
</dbReference>
<dbReference type="InterPro" id="IPR001466">
    <property type="entry name" value="Beta-lactam-related"/>
</dbReference>
<dbReference type="InterPro" id="IPR012338">
    <property type="entry name" value="Beta-lactam/transpept-like"/>
</dbReference>
<evidence type="ECO:0000256" key="2">
    <source>
        <dbReference type="SAM" id="SignalP"/>
    </source>
</evidence>
<dbReference type="EC" id="3.-.-.-" evidence="4"/>
<keyword evidence="4" id="KW-0378">Hydrolase</keyword>
<protein>
    <submittedName>
        <fullName evidence="4">Serine hydrolase</fullName>
        <ecNumber evidence="4">3.-.-.-</ecNumber>
    </submittedName>
</protein>
<keyword evidence="2" id="KW-0732">Signal</keyword>
<sequence length="386" mass="42797">MRIPARKLRPLLALFAGVAGAALVYAAIPAIPPATSSAGAEPLPRRAPADPAALREAYAYLPAQTRFDAFVAVHQGRELARWGDADLPINTHSVRKSLLSALYGIAIDKGYLRLDQTLAELGIDDRVVPLTAQEKRATVRDLLMSRSGIYIQAAGEARGMKDSRPRRGAHRPGEFFYYNNWDFNVLGTIFERRTGLSIGDAFERWIARPTGMTGFRAAHVIYEQPGYTEHRQFVIFLSAADLARFGMLYADRGRWGGVQVVPQAWVERSTRACSPVADRDPFDAYGYLWWVDRDADTVWADGWGGQFLIVDPRRRLALVSRNDTGRSRLQLGWFVLFDGDGWRSHHQHLHQLMIRAAGAAPQSDAPPRAGPGRNAEPRLAAADPAC</sequence>
<reference evidence="4" key="1">
    <citation type="submission" date="2024-06" db="EMBL/GenBank/DDBJ databases">
        <authorList>
            <person name="Li S."/>
        </authorList>
    </citation>
    <scope>NUCLEOTIDE SEQUENCE</scope>
    <source>
        <strain evidence="4">SR10</strain>
    </source>
</reference>
<feature type="domain" description="Beta-lactamase-related" evidence="3">
    <location>
        <begin position="69"/>
        <end position="319"/>
    </location>
</feature>
<dbReference type="SUPFAM" id="SSF56601">
    <property type="entry name" value="beta-lactamase/transpeptidase-like"/>
    <property type="match status" value="1"/>
</dbReference>
<dbReference type="Gene3D" id="3.40.710.10">
    <property type="entry name" value="DD-peptidase/beta-lactamase superfamily"/>
    <property type="match status" value="1"/>
</dbReference>
<accession>A0AAU8MTH0</accession>
<dbReference type="RefSeq" id="WP_363797365.1">
    <property type="nucleotide sequence ID" value="NZ_CP159925.1"/>
</dbReference>
<feature type="signal peptide" evidence="2">
    <location>
        <begin position="1"/>
        <end position="26"/>
    </location>
</feature>
<feature type="chain" id="PRO_5043896894" evidence="2">
    <location>
        <begin position="27"/>
        <end position="386"/>
    </location>
</feature>
<dbReference type="PANTHER" id="PTHR43283:SF7">
    <property type="entry name" value="BETA-LACTAMASE-RELATED DOMAIN-CONTAINING PROTEIN"/>
    <property type="match status" value="1"/>
</dbReference>
<evidence type="ECO:0000259" key="3">
    <source>
        <dbReference type="Pfam" id="PF00144"/>
    </source>
</evidence>
<dbReference type="InterPro" id="IPR050789">
    <property type="entry name" value="Diverse_Enzym_Activities"/>
</dbReference>
<gene>
    <name evidence="4" type="ORF">ABU614_19530</name>
</gene>
<dbReference type="EMBL" id="CP159925">
    <property type="protein sequence ID" value="XCO74543.1"/>
    <property type="molecule type" value="Genomic_DNA"/>
</dbReference>